<gene>
    <name evidence="1" type="ORF">AXG93_4855s1000</name>
</gene>
<accession>A0A176VPC5</accession>
<evidence type="ECO:0000313" key="2">
    <source>
        <dbReference type="Proteomes" id="UP000077202"/>
    </source>
</evidence>
<name>A0A176VPC5_MARPO</name>
<dbReference type="AlphaFoldDB" id="A0A176VPC5"/>
<proteinExistence type="predicted"/>
<organism evidence="1 2">
    <name type="scientific">Marchantia polymorpha subsp. ruderalis</name>
    <dbReference type="NCBI Taxonomy" id="1480154"/>
    <lineage>
        <taxon>Eukaryota</taxon>
        <taxon>Viridiplantae</taxon>
        <taxon>Streptophyta</taxon>
        <taxon>Embryophyta</taxon>
        <taxon>Marchantiophyta</taxon>
        <taxon>Marchantiopsida</taxon>
        <taxon>Marchantiidae</taxon>
        <taxon>Marchantiales</taxon>
        <taxon>Marchantiaceae</taxon>
        <taxon>Marchantia</taxon>
    </lineage>
</organism>
<dbReference type="EMBL" id="LVLJ01003172">
    <property type="protein sequence ID" value="OAE22507.1"/>
    <property type="molecule type" value="Genomic_DNA"/>
</dbReference>
<protein>
    <submittedName>
        <fullName evidence="1">Uncharacterized protein</fullName>
    </submittedName>
</protein>
<evidence type="ECO:0000313" key="1">
    <source>
        <dbReference type="EMBL" id="OAE22507.1"/>
    </source>
</evidence>
<reference evidence="1" key="1">
    <citation type="submission" date="2016-03" db="EMBL/GenBank/DDBJ databases">
        <title>Mechanisms controlling the formation of the plant cell surface in tip-growing cells are functionally conserved among land plants.</title>
        <authorList>
            <person name="Honkanen S."/>
            <person name="Jones V.A."/>
            <person name="Morieri G."/>
            <person name="Champion C."/>
            <person name="Hetherington A.J."/>
            <person name="Kelly S."/>
            <person name="Saint-Marcoux D."/>
            <person name="Proust H."/>
            <person name="Prescott H."/>
            <person name="Dolan L."/>
        </authorList>
    </citation>
    <scope>NUCLEOTIDE SEQUENCE [LARGE SCALE GENOMIC DNA]</scope>
    <source>
        <tissue evidence="1">Whole gametophyte</tissue>
    </source>
</reference>
<comment type="caution">
    <text evidence="1">The sequence shown here is derived from an EMBL/GenBank/DDBJ whole genome shotgun (WGS) entry which is preliminary data.</text>
</comment>
<sequence length="447" mass="49467">MSIVRLDLITGWPIFVSLKGLFQHLKGPPIDDYHEFGREYVMEIDAWRRHWSPNYMSIIQGDVGTRGDASGSIIGGTSGLAGAGTSSSAISVASSSTSEEATGVPWFSPIPEFFKRLRKNYKGVRTEKLRSVQEFERKTGHPQNRCFDLHQEMTFGGRRFDDSNIACGTSDRSYLMTRGCISVQLRHDHARDSAQFGVPAVVTSAESYDVLVGGAVLYPMDLRMDYWTKTAAYCPGCQFGHGRMSELPVRFISGARPLGLSSAVLASVAGFSGVLTWPEDLLEGNRARSEVSLLAKAEGALEDWPVCGPSMLSSLVTTPIVWKYSPKGVCLLDLFGGINTGFAAVLQSAKTRIGDMAPLKKSDKVRKLISLKMPYEELRSFRRELSELRLDFLLWNWNCISASMCKEIMDKNETESEDLQGNPMLWTIEHWTNVMGPCAGSNGDLLF</sequence>
<dbReference type="Proteomes" id="UP000077202">
    <property type="component" value="Unassembled WGS sequence"/>
</dbReference>
<keyword evidence="2" id="KW-1185">Reference proteome</keyword>